<evidence type="ECO:0000259" key="2">
    <source>
        <dbReference type="Pfam" id="PF00144"/>
    </source>
</evidence>
<organism evidence="3 4">
    <name type="scientific">Halomonas huangheensis</name>
    <dbReference type="NCBI Taxonomy" id="1178482"/>
    <lineage>
        <taxon>Bacteria</taxon>
        <taxon>Pseudomonadati</taxon>
        <taxon>Pseudomonadota</taxon>
        <taxon>Gammaproteobacteria</taxon>
        <taxon>Oceanospirillales</taxon>
        <taxon>Halomonadaceae</taxon>
        <taxon>Halomonas</taxon>
    </lineage>
</organism>
<dbReference type="SUPFAM" id="SSF56601">
    <property type="entry name" value="beta-lactamase/transpeptidase-like"/>
    <property type="match status" value="1"/>
</dbReference>
<dbReference type="Proteomes" id="UP000019113">
    <property type="component" value="Unassembled WGS sequence"/>
</dbReference>
<dbReference type="OrthoDB" id="9814204at2"/>
<dbReference type="PANTHER" id="PTHR43283:SF14">
    <property type="entry name" value="BLL8153 PROTEIN"/>
    <property type="match status" value="1"/>
</dbReference>
<dbReference type="AlphaFoldDB" id="W1NBQ9"/>
<feature type="transmembrane region" description="Helical" evidence="1">
    <location>
        <begin position="21"/>
        <end position="44"/>
    </location>
</feature>
<dbReference type="InterPro" id="IPR001466">
    <property type="entry name" value="Beta-lactam-related"/>
</dbReference>
<dbReference type="InterPro" id="IPR050789">
    <property type="entry name" value="Diverse_Enzym_Activities"/>
</dbReference>
<comment type="caution">
    <text evidence="3">The sequence shown here is derived from an EMBL/GenBank/DDBJ whole genome shotgun (WGS) entry which is preliminary data.</text>
</comment>
<sequence length="437" mass="47381">MSCRRNLDAGRGSSTKRPLSLALTNIVLTNIALTSVALASVALVSNAQASDYRHADEPIGDVEAVYSGHLTPDMAVNTYRNIDRLFPSRVIKADDSARELPESDASIDGLTFEVDGESYDIYDYLALNNVTGLVVLKDGEVVYETYQRGNDRDTRWMSMSIAKSISSTLAGMAIKDGLIDGLDAQVVDYVPALKGSAYDGVSLRDILMMSSGVAWNETYTDVNSDRRDLLRAQIAQQPGGAMEVMAGLPRAAEPGSVNNYSTGETQILAEVIHGAIDRPLADYLSEKLWQPYGMESDASWWLESADGVEIGGSGISATLRDYARFGQFMLEGGEVDGQSLLPEGWIEEATQPTALSNGEELDYGYMWWTGWTAPSREDHAYSAVGIQGQYVYVNPAHGIVIAQNAAEPKPVGKEVVDPMVFFDAVVEKLEASSDADQ</sequence>
<reference evidence="3 4" key="1">
    <citation type="submission" date="2013-08" db="EMBL/GenBank/DDBJ databases">
        <title>draft genome of Halomonas huanghegensis, strain BJGMM-B45T.</title>
        <authorList>
            <person name="Miao C."/>
            <person name="Wan Y."/>
            <person name="Jin W."/>
        </authorList>
    </citation>
    <scope>NUCLEOTIDE SEQUENCE [LARGE SCALE GENOMIC DNA]</scope>
    <source>
        <strain evidence="3 4">BJGMM-B45</strain>
    </source>
</reference>
<dbReference type="InterPro" id="IPR012338">
    <property type="entry name" value="Beta-lactam/transpept-like"/>
</dbReference>
<dbReference type="RefSeq" id="WP_021818172.1">
    <property type="nucleotide sequence ID" value="NZ_AVBC01000019.1"/>
</dbReference>
<dbReference type="EMBL" id="AVBC01000019">
    <property type="protein sequence ID" value="ERL52340.1"/>
    <property type="molecule type" value="Genomic_DNA"/>
</dbReference>
<keyword evidence="4" id="KW-1185">Reference proteome</keyword>
<gene>
    <name evidence="3" type="ORF">BJB45_10260</name>
</gene>
<keyword evidence="1" id="KW-0812">Transmembrane</keyword>
<dbReference type="eggNOG" id="COG1680">
    <property type="taxonomic scope" value="Bacteria"/>
</dbReference>
<name>W1NBQ9_9GAMM</name>
<proteinExistence type="predicted"/>
<accession>W1NBQ9</accession>
<keyword evidence="1" id="KW-0472">Membrane</keyword>
<protein>
    <recommendedName>
        <fullName evidence="2">Beta-lactamase-related domain-containing protein</fullName>
    </recommendedName>
</protein>
<dbReference type="PANTHER" id="PTHR43283">
    <property type="entry name" value="BETA-LACTAMASE-RELATED"/>
    <property type="match status" value="1"/>
</dbReference>
<evidence type="ECO:0000256" key="1">
    <source>
        <dbReference type="SAM" id="Phobius"/>
    </source>
</evidence>
<dbReference type="PATRIC" id="fig|1178482.3.peg.1214"/>
<dbReference type="Gene3D" id="3.40.710.10">
    <property type="entry name" value="DD-peptidase/beta-lactamase superfamily"/>
    <property type="match status" value="1"/>
</dbReference>
<evidence type="ECO:0000313" key="3">
    <source>
        <dbReference type="EMBL" id="ERL52340.1"/>
    </source>
</evidence>
<keyword evidence="1" id="KW-1133">Transmembrane helix</keyword>
<dbReference type="Pfam" id="PF00144">
    <property type="entry name" value="Beta-lactamase"/>
    <property type="match status" value="1"/>
</dbReference>
<evidence type="ECO:0000313" key="4">
    <source>
        <dbReference type="Proteomes" id="UP000019113"/>
    </source>
</evidence>
<feature type="domain" description="Beta-lactamase-related" evidence="2">
    <location>
        <begin position="133"/>
        <end position="405"/>
    </location>
</feature>